<evidence type="ECO:0000256" key="6">
    <source>
        <dbReference type="ARBA" id="ARBA00022694"/>
    </source>
</evidence>
<evidence type="ECO:0000256" key="1">
    <source>
        <dbReference type="ARBA" id="ARBA00004496"/>
    </source>
</evidence>
<sequence>MSFIKRVINILNNDGTILVPSDTHFAIAVNPNSAKALDWLVNQKSILNVKEITFCFTELEQIWDWIDVSAWERIQLDILSNTFWPGPLKISLKASEAAFNNILPDKSIAVVCVKNAIFREIITVLGMALAVIPAGYYGNSTKLVSFTKAREGFGTAVDLVVPTRNKNMQTKATTHISLINDTITILRQGELDITDYL</sequence>
<evidence type="ECO:0000313" key="14">
    <source>
        <dbReference type="Proteomes" id="UP001163056"/>
    </source>
</evidence>
<dbReference type="Pfam" id="PF01300">
    <property type="entry name" value="Sua5_yciO_yrdC"/>
    <property type="match status" value="1"/>
</dbReference>
<dbReference type="EC" id="2.7.7.87" evidence="3"/>
<dbReference type="AlphaFoldDB" id="A0AAJ1JH85"/>
<evidence type="ECO:0000256" key="10">
    <source>
        <dbReference type="ARBA" id="ARBA00029774"/>
    </source>
</evidence>
<feature type="domain" description="YrdC-like" evidence="12">
    <location>
        <begin position="1"/>
        <end position="191"/>
    </location>
</feature>
<dbReference type="PANTHER" id="PTHR17490:SF16">
    <property type="entry name" value="THREONYLCARBAMOYL-AMP SYNTHASE"/>
    <property type="match status" value="1"/>
</dbReference>
<dbReference type="Gene3D" id="3.90.870.10">
    <property type="entry name" value="DHBP synthase"/>
    <property type="match status" value="1"/>
</dbReference>
<evidence type="ECO:0000259" key="12">
    <source>
        <dbReference type="PROSITE" id="PS51163"/>
    </source>
</evidence>
<evidence type="ECO:0000313" key="13">
    <source>
        <dbReference type="EMBL" id="MDE8771022.1"/>
    </source>
</evidence>
<evidence type="ECO:0000256" key="5">
    <source>
        <dbReference type="ARBA" id="ARBA00022679"/>
    </source>
</evidence>
<dbReference type="SUPFAM" id="SSF55821">
    <property type="entry name" value="YrdC/RibB"/>
    <property type="match status" value="1"/>
</dbReference>
<dbReference type="InterPro" id="IPR050156">
    <property type="entry name" value="TC-AMP_synthase_SUA5"/>
</dbReference>
<dbReference type="GO" id="GO:0006450">
    <property type="term" value="P:regulation of translational fidelity"/>
    <property type="evidence" value="ECO:0007669"/>
    <property type="project" value="TreeGrafter"/>
</dbReference>
<dbReference type="GO" id="GO:0061710">
    <property type="term" value="F:L-threonylcarbamoyladenylate synthase"/>
    <property type="evidence" value="ECO:0007669"/>
    <property type="project" value="UniProtKB-EC"/>
</dbReference>
<comment type="catalytic activity">
    <reaction evidence="11">
        <text>L-threonine + hydrogencarbonate + ATP = L-threonylcarbamoyladenylate + diphosphate + H2O</text>
        <dbReference type="Rhea" id="RHEA:36407"/>
        <dbReference type="ChEBI" id="CHEBI:15377"/>
        <dbReference type="ChEBI" id="CHEBI:17544"/>
        <dbReference type="ChEBI" id="CHEBI:30616"/>
        <dbReference type="ChEBI" id="CHEBI:33019"/>
        <dbReference type="ChEBI" id="CHEBI:57926"/>
        <dbReference type="ChEBI" id="CHEBI:73682"/>
        <dbReference type="EC" id="2.7.7.87"/>
    </reaction>
</comment>
<evidence type="ECO:0000256" key="11">
    <source>
        <dbReference type="ARBA" id="ARBA00048366"/>
    </source>
</evidence>
<evidence type="ECO:0000256" key="3">
    <source>
        <dbReference type="ARBA" id="ARBA00012584"/>
    </source>
</evidence>
<dbReference type="PROSITE" id="PS51163">
    <property type="entry name" value="YRDC"/>
    <property type="match status" value="1"/>
</dbReference>
<accession>A0AAJ1JH85</accession>
<dbReference type="GO" id="GO:0000049">
    <property type="term" value="F:tRNA binding"/>
    <property type="evidence" value="ECO:0007669"/>
    <property type="project" value="TreeGrafter"/>
</dbReference>
<keyword evidence="6" id="KW-0819">tRNA processing</keyword>
<keyword evidence="9" id="KW-0067">ATP-binding</keyword>
<evidence type="ECO:0000256" key="8">
    <source>
        <dbReference type="ARBA" id="ARBA00022741"/>
    </source>
</evidence>
<reference evidence="13 14" key="1">
    <citation type="submission" date="2023-03" db="EMBL/GenBank/DDBJ databases">
        <title>WGS of NDM-producing Providencia thailandensis from Ukrainian patients.</title>
        <authorList>
            <person name="Zabicka D."/>
            <person name="Izdebski R."/>
            <person name="Urbanowicz P."/>
            <person name="Biedrzycka M."/>
            <person name="Guzek A."/>
            <person name="Gniadkowski M."/>
        </authorList>
    </citation>
    <scope>NUCLEOTIDE SEQUENCE [LARGE SCALE GENOMIC DNA]</scope>
    <source>
        <strain evidence="13 14">8015-22</strain>
    </source>
</reference>
<keyword evidence="7" id="KW-0548">Nucleotidyltransferase</keyword>
<gene>
    <name evidence="13" type="ORF">PZS58_16135</name>
</gene>
<dbReference type="RefSeq" id="WP_088498895.1">
    <property type="nucleotide sequence ID" value="NZ_CP181870.1"/>
</dbReference>
<dbReference type="GO" id="GO:0005524">
    <property type="term" value="F:ATP binding"/>
    <property type="evidence" value="ECO:0007669"/>
    <property type="project" value="UniProtKB-KW"/>
</dbReference>
<evidence type="ECO:0000256" key="2">
    <source>
        <dbReference type="ARBA" id="ARBA00007663"/>
    </source>
</evidence>
<comment type="caution">
    <text evidence="13">The sequence shown here is derived from an EMBL/GenBank/DDBJ whole genome shotgun (WGS) entry which is preliminary data.</text>
</comment>
<dbReference type="PANTHER" id="PTHR17490">
    <property type="entry name" value="SUA5"/>
    <property type="match status" value="1"/>
</dbReference>
<comment type="subcellular location">
    <subcellularLocation>
        <location evidence="1">Cytoplasm</location>
    </subcellularLocation>
</comment>
<name>A0AAJ1JH85_PROST</name>
<keyword evidence="4" id="KW-0963">Cytoplasm</keyword>
<keyword evidence="8" id="KW-0547">Nucleotide-binding</keyword>
<dbReference type="InterPro" id="IPR006070">
    <property type="entry name" value="Sua5-like_dom"/>
</dbReference>
<organism evidence="13 14">
    <name type="scientific">Providencia stuartii</name>
    <dbReference type="NCBI Taxonomy" id="588"/>
    <lineage>
        <taxon>Bacteria</taxon>
        <taxon>Pseudomonadati</taxon>
        <taxon>Pseudomonadota</taxon>
        <taxon>Gammaproteobacteria</taxon>
        <taxon>Enterobacterales</taxon>
        <taxon>Morganellaceae</taxon>
        <taxon>Providencia</taxon>
    </lineage>
</organism>
<proteinExistence type="inferred from homology"/>
<evidence type="ECO:0000256" key="4">
    <source>
        <dbReference type="ARBA" id="ARBA00022490"/>
    </source>
</evidence>
<evidence type="ECO:0000256" key="9">
    <source>
        <dbReference type="ARBA" id="ARBA00022840"/>
    </source>
</evidence>
<dbReference type="GO" id="GO:0003725">
    <property type="term" value="F:double-stranded RNA binding"/>
    <property type="evidence" value="ECO:0007669"/>
    <property type="project" value="InterPro"/>
</dbReference>
<keyword evidence="5" id="KW-0808">Transferase</keyword>
<dbReference type="EMBL" id="JAREJI010000013">
    <property type="protein sequence ID" value="MDE8771022.1"/>
    <property type="molecule type" value="Genomic_DNA"/>
</dbReference>
<dbReference type="InterPro" id="IPR017945">
    <property type="entry name" value="DHBP_synth_RibB-like_a/b_dom"/>
</dbReference>
<evidence type="ECO:0000256" key="7">
    <source>
        <dbReference type="ARBA" id="ARBA00022695"/>
    </source>
</evidence>
<dbReference type="GO" id="GO:0005737">
    <property type="term" value="C:cytoplasm"/>
    <property type="evidence" value="ECO:0007669"/>
    <property type="project" value="UniProtKB-SubCell"/>
</dbReference>
<protein>
    <recommendedName>
        <fullName evidence="10">L-threonylcarbamoyladenylate synthase</fullName>
        <ecNumber evidence="3">2.7.7.87</ecNumber>
    </recommendedName>
    <alternativeName>
        <fullName evidence="10">L-threonylcarbamoyladenylate synthase</fullName>
    </alternativeName>
</protein>
<comment type="similarity">
    <text evidence="2">Belongs to the SUA5 family.</text>
</comment>
<dbReference type="GO" id="GO:0008033">
    <property type="term" value="P:tRNA processing"/>
    <property type="evidence" value="ECO:0007669"/>
    <property type="project" value="UniProtKB-KW"/>
</dbReference>
<dbReference type="Proteomes" id="UP001163056">
    <property type="component" value="Unassembled WGS sequence"/>
</dbReference>